<feature type="compositionally biased region" description="Polar residues" evidence="2">
    <location>
        <begin position="315"/>
        <end position="354"/>
    </location>
</feature>
<dbReference type="PROSITE" id="PS50157">
    <property type="entry name" value="ZINC_FINGER_C2H2_2"/>
    <property type="match status" value="1"/>
</dbReference>
<keyword evidence="1" id="KW-0862">Zinc</keyword>
<keyword evidence="1" id="KW-0863">Zinc-finger</keyword>
<organism evidence="4 5">
    <name type="scientific">Schistosoma margrebowiei</name>
    <dbReference type="NCBI Taxonomy" id="48269"/>
    <lineage>
        <taxon>Eukaryota</taxon>
        <taxon>Metazoa</taxon>
        <taxon>Spiralia</taxon>
        <taxon>Lophotrochozoa</taxon>
        <taxon>Platyhelminthes</taxon>
        <taxon>Trematoda</taxon>
        <taxon>Digenea</taxon>
        <taxon>Strigeidida</taxon>
        <taxon>Schistosomatoidea</taxon>
        <taxon>Schistosomatidae</taxon>
        <taxon>Schistosoma</taxon>
    </lineage>
</organism>
<dbReference type="Gene3D" id="3.30.160.60">
    <property type="entry name" value="Classic Zinc Finger"/>
    <property type="match status" value="1"/>
</dbReference>
<dbReference type="InterPro" id="IPR040436">
    <property type="entry name" value="Disconnected-like"/>
</dbReference>
<feature type="compositionally biased region" description="Low complexity" evidence="2">
    <location>
        <begin position="1026"/>
        <end position="1037"/>
    </location>
</feature>
<dbReference type="PANTHER" id="PTHR15021">
    <property type="entry name" value="DISCONNECTED-RELATED"/>
    <property type="match status" value="1"/>
</dbReference>
<dbReference type="InterPro" id="IPR013087">
    <property type="entry name" value="Znf_C2H2_type"/>
</dbReference>
<dbReference type="Proteomes" id="UP000050790">
    <property type="component" value="Unassembled WGS sequence"/>
</dbReference>
<feature type="compositionally biased region" description="Acidic residues" evidence="2">
    <location>
        <begin position="1111"/>
        <end position="1135"/>
    </location>
</feature>
<keyword evidence="1" id="KW-0479">Metal-binding</keyword>
<evidence type="ECO:0000256" key="1">
    <source>
        <dbReference type="PROSITE-ProRule" id="PRU00042"/>
    </source>
</evidence>
<dbReference type="GO" id="GO:0008270">
    <property type="term" value="F:zinc ion binding"/>
    <property type="evidence" value="ECO:0007669"/>
    <property type="project" value="UniProtKB-KW"/>
</dbReference>
<dbReference type="PANTHER" id="PTHR15021:SF0">
    <property type="entry name" value="DISCO-RELATED, ISOFORM A-RELATED"/>
    <property type="match status" value="1"/>
</dbReference>
<evidence type="ECO:0000256" key="2">
    <source>
        <dbReference type="SAM" id="MobiDB-lite"/>
    </source>
</evidence>
<evidence type="ECO:0000313" key="4">
    <source>
        <dbReference type="Proteomes" id="UP000050790"/>
    </source>
</evidence>
<dbReference type="AlphaFoldDB" id="A0AA85A675"/>
<feature type="region of interest" description="Disordered" evidence="2">
    <location>
        <begin position="749"/>
        <end position="778"/>
    </location>
</feature>
<dbReference type="GO" id="GO:0006355">
    <property type="term" value="P:regulation of DNA-templated transcription"/>
    <property type="evidence" value="ECO:0007669"/>
    <property type="project" value="TreeGrafter"/>
</dbReference>
<dbReference type="PROSITE" id="PS00028">
    <property type="entry name" value="ZINC_FINGER_C2H2_1"/>
    <property type="match status" value="1"/>
</dbReference>
<proteinExistence type="predicted"/>
<feature type="region of interest" description="Disordered" evidence="2">
    <location>
        <begin position="1023"/>
        <end position="1058"/>
    </location>
</feature>
<feature type="region of interest" description="Disordered" evidence="2">
    <location>
        <begin position="303"/>
        <end position="354"/>
    </location>
</feature>
<name>A0AA85A675_9TREM</name>
<dbReference type="WBParaSite" id="SMRG1_67020.1">
    <property type="protein sequence ID" value="SMRG1_67020.1"/>
    <property type="gene ID" value="SMRG1_67020"/>
</dbReference>
<evidence type="ECO:0000259" key="3">
    <source>
        <dbReference type="PROSITE" id="PS50157"/>
    </source>
</evidence>
<feature type="compositionally biased region" description="Low complexity" evidence="2">
    <location>
        <begin position="303"/>
        <end position="314"/>
    </location>
</feature>
<evidence type="ECO:0000313" key="5">
    <source>
        <dbReference type="WBParaSite" id="SMRG1_67020.1"/>
    </source>
</evidence>
<dbReference type="SMART" id="SM00355">
    <property type="entry name" value="ZnF_C2H2"/>
    <property type="match status" value="2"/>
</dbReference>
<feature type="compositionally biased region" description="Polar residues" evidence="2">
    <location>
        <begin position="1101"/>
        <end position="1110"/>
    </location>
</feature>
<feature type="compositionally biased region" description="Basic residues" evidence="2">
    <location>
        <begin position="763"/>
        <end position="778"/>
    </location>
</feature>
<protein>
    <submittedName>
        <fullName evidence="5">C2H2-type domain-containing protein</fullName>
    </submittedName>
</protein>
<reference evidence="5" key="1">
    <citation type="submission" date="2023-11" db="UniProtKB">
        <authorList>
            <consortium name="WormBaseParasite"/>
        </authorList>
    </citation>
    <scope>IDENTIFICATION</scope>
</reference>
<dbReference type="GO" id="GO:0005634">
    <property type="term" value="C:nucleus"/>
    <property type="evidence" value="ECO:0007669"/>
    <property type="project" value="TreeGrafter"/>
</dbReference>
<feature type="domain" description="C2H2-type" evidence="3">
    <location>
        <begin position="855"/>
        <end position="883"/>
    </location>
</feature>
<feature type="compositionally biased region" description="Basic residues" evidence="2">
    <location>
        <begin position="1043"/>
        <end position="1055"/>
    </location>
</feature>
<accession>A0AA85A675</accession>
<feature type="compositionally biased region" description="Polar residues" evidence="2">
    <location>
        <begin position="752"/>
        <end position="761"/>
    </location>
</feature>
<feature type="region of interest" description="Disordered" evidence="2">
    <location>
        <begin position="1091"/>
        <end position="1171"/>
    </location>
</feature>
<sequence>MMDMRNKLETSDSLSLWNTNFNLCSTNKCGPTNCECKIFQPILSNIRQCTNCHHSWTLHVLPKLTNLPVYFELNNSSNNIILNATLELLSMSLFGCQAIPMRIKILLDRLLSGQLAHADVVKLLLTFGWTFQDYSRGYMLTNPNGTLKDHWEMCNLDEENLIIQQFLRFPETCQLAYLMLSQGYNQKIPSGLLNLNSIMNRNFSQSTFTCPLSQSSNSSATAITTSNSITNIATTTTATSTNNNISNIDSINVNNSHMSPDPTYKLKSDIKYENKKLQDITSGLLSPTITEVSPNSTRTLTISSFSNSSSSSVSPANENKQRNSTGSILNSPNSINNTPYNSNDSSINNMKNNKTNHSHEYLEITKNDIEFDQTYRITGKTNCKRMKYNGNEQNFDLLIGNNSNSLNTNINNNDNNNNNNNNNNSYNNNPFVAAMAAAAAAAVSGFPLPSNIFNSLNPFMNNSTIKNSKSFLDTKLLDMKLNEQLFLNKLCDKSDIHCSIEERKPMDHNKLSLTISSNQDIISNNNLMNYSPFNSSTFPVTSQLANALVAASTFHSKHTSSIISSSSTSSSSSSSSSTAAAAAAAAVMAGALGTLSNITLNNTVMSLGAFTTTTTTTTTSMSTAVATTTTTGFPTSCNLNNSSSPNSLMNINIWNDVQMPFKLNNNNNQIPLGQNQSISNEQTIPLHSVDTSLFGVNNWLPNTLHNLSTLDQEQINSELMLFNSTAQNLSTNSLKSKYFNENHLYQTKRHQNTSSNDTIPGSTHHHQHQHQHHNPHHPYKITKRKYENHRQDFVKTRRNHTSLSTITTSIGTTTTTTTMSVNQMNSNYTISNMNSLNEHCNESNGYNFARNKKRVLCTTCKKSFCDKGALKIHYSAVHLKEMHKCTIKGCSMWFSSRRSRNRHSANPNPRLHMAHSSKKLPENATIVDDGSGKVIGRRNPLPNSVLNPPLLPVITTTSSTVSANSTSYNEWTNEFNDSVHMKTLTTKCKSSTKSIYSIGRRRRDRSHLNEYVNWPKLSMDSLSHTSNDSQFQSSHSSRLNCRQSHHNNQQHRNHKQQLNSWKYCKTETHSDVEINNSDLWDKSQYVKSIDSSVNSKHKNSRQGYISSNNSEFDDDNDDDDDEDDNEGEDDEDEEGVLLPDGISSYADENDNENNSEHNLEVSNNSENDNDEIISVDNTDEQQQNIKSQLTLTSSTSTNRINELKVLTDADEVGEILLDEHYPTKKHSNYKLPTSDFSAASLAQSPCHHIDNIDS</sequence>